<dbReference type="InterPro" id="IPR023606">
    <property type="entry name" value="CoA-Trfase_III_dom_1_sf"/>
</dbReference>
<dbReference type="Gene3D" id="3.40.50.10540">
    <property type="entry name" value="Crotonobetainyl-coa:carnitine coa-transferase, domain 1"/>
    <property type="match status" value="1"/>
</dbReference>
<keyword evidence="1" id="KW-0808">Transferase</keyword>
<name>A0A381TBR8_9ZZZZ</name>
<dbReference type="Gene3D" id="3.30.1540.10">
    <property type="entry name" value="formyl-coa transferase, domain 3"/>
    <property type="match status" value="1"/>
</dbReference>
<protein>
    <submittedName>
        <fullName evidence="2">Uncharacterized protein</fullName>
    </submittedName>
</protein>
<dbReference type="GO" id="GO:0008410">
    <property type="term" value="F:CoA-transferase activity"/>
    <property type="evidence" value="ECO:0007669"/>
    <property type="project" value="TreeGrafter"/>
</dbReference>
<evidence type="ECO:0000256" key="1">
    <source>
        <dbReference type="ARBA" id="ARBA00022679"/>
    </source>
</evidence>
<reference evidence="2" key="1">
    <citation type="submission" date="2018-05" db="EMBL/GenBank/DDBJ databases">
        <authorList>
            <person name="Lanie J.A."/>
            <person name="Ng W.-L."/>
            <person name="Kazmierczak K.M."/>
            <person name="Andrzejewski T.M."/>
            <person name="Davidsen T.M."/>
            <person name="Wayne K.J."/>
            <person name="Tettelin H."/>
            <person name="Glass J.I."/>
            <person name="Rusch D."/>
            <person name="Podicherti R."/>
            <person name="Tsui H.-C.T."/>
            <person name="Winkler M.E."/>
        </authorList>
    </citation>
    <scope>NUCLEOTIDE SEQUENCE</scope>
</reference>
<proteinExistence type="predicted"/>
<organism evidence="2">
    <name type="scientific">marine metagenome</name>
    <dbReference type="NCBI Taxonomy" id="408172"/>
    <lineage>
        <taxon>unclassified sequences</taxon>
        <taxon>metagenomes</taxon>
        <taxon>ecological metagenomes</taxon>
    </lineage>
</organism>
<dbReference type="InterPro" id="IPR050483">
    <property type="entry name" value="CoA-transferase_III_domain"/>
</dbReference>
<dbReference type="PANTHER" id="PTHR48207">
    <property type="entry name" value="SUCCINATE--HYDROXYMETHYLGLUTARATE COA-TRANSFERASE"/>
    <property type="match status" value="1"/>
</dbReference>
<sequence length="399" mass="42859">MKAFHGIRVLDLTHVLAGPFSTYQLAVLGADVIKVEGPASHDMNREIGAVGAFNDIYMGSHFQSQAANKRAITLNLKTKEGCQIFKSLAETTDVIVENYRPGKLDALGLGYDDICTIKPDIVYCSLTGFGQTGPKRTHAAFDNTIQAYSGLMLQTGPADGDAVLVGGAVLDYGTGAQAAFAIAAALLRRERTGKGQYIDIAMLDAALMLTTSGVLNANTTKRTPGRTKYARIPFAGYGGYETADAILMIGAVTPVQYSKLWRALGREDLAREVEGLRTPDMATRCKHDEAILIEIFKTKTADEWESILIEADLPAARVRTLNEALASKQVASRSVIGKFASHHSANNELKPTISAFGCNKDGPTVTSSPPEFGEHTDDILGEIGIPAEKIVELRERGVV</sequence>
<dbReference type="InterPro" id="IPR003673">
    <property type="entry name" value="CoA-Trfase_fam_III"/>
</dbReference>
<gene>
    <name evidence="2" type="ORF">METZ01_LOCUS65825</name>
</gene>
<accession>A0A381TBR8</accession>
<dbReference type="SUPFAM" id="SSF89796">
    <property type="entry name" value="CoA-transferase family III (CaiB/BaiF)"/>
    <property type="match status" value="1"/>
</dbReference>
<dbReference type="Pfam" id="PF02515">
    <property type="entry name" value="CoA_transf_3"/>
    <property type="match status" value="1"/>
</dbReference>
<dbReference type="InterPro" id="IPR044855">
    <property type="entry name" value="CoA-Trfase_III_dom3_sf"/>
</dbReference>
<dbReference type="AlphaFoldDB" id="A0A381TBR8"/>
<dbReference type="PANTHER" id="PTHR48207:SF3">
    <property type="entry name" value="SUCCINATE--HYDROXYMETHYLGLUTARATE COA-TRANSFERASE"/>
    <property type="match status" value="1"/>
</dbReference>
<evidence type="ECO:0000313" key="2">
    <source>
        <dbReference type="EMBL" id="SVA12971.1"/>
    </source>
</evidence>
<dbReference type="EMBL" id="UINC01004253">
    <property type="protein sequence ID" value="SVA12971.1"/>
    <property type="molecule type" value="Genomic_DNA"/>
</dbReference>